<evidence type="ECO:0000256" key="8">
    <source>
        <dbReference type="ARBA" id="ARBA00023157"/>
    </source>
</evidence>
<comment type="similarity">
    <text evidence="2">Belongs to the VKOR family.</text>
</comment>
<protein>
    <recommendedName>
        <fullName evidence="11">Vitamin K epoxide reductase domain-containing protein</fullName>
    </recommendedName>
</protein>
<evidence type="ECO:0000313" key="12">
    <source>
        <dbReference type="EMBL" id="SVA12050.1"/>
    </source>
</evidence>
<comment type="subcellular location">
    <subcellularLocation>
        <location evidence="1">Membrane</location>
        <topology evidence="1">Multi-pass membrane protein</topology>
    </subcellularLocation>
</comment>
<dbReference type="EMBL" id="UINC01004132">
    <property type="protein sequence ID" value="SVA12050.1"/>
    <property type="molecule type" value="Genomic_DNA"/>
</dbReference>
<gene>
    <name evidence="12" type="ORF">METZ01_LOCUS64904</name>
</gene>
<keyword evidence="9" id="KW-0676">Redox-active center</keyword>
<dbReference type="GO" id="GO:0016491">
    <property type="term" value="F:oxidoreductase activity"/>
    <property type="evidence" value="ECO:0007669"/>
    <property type="project" value="UniProtKB-KW"/>
</dbReference>
<feature type="transmembrane region" description="Helical" evidence="10">
    <location>
        <begin position="6"/>
        <end position="27"/>
    </location>
</feature>
<keyword evidence="4" id="KW-0874">Quinone</keyword>
<dbReference type="Gene3D" id="1.20.1440.130">
    <property type="entry name" value="VKOR domain"/>
    <property type="match status" value="1"/>
</dbReference>
<feature type="non-terminal residue" evidence="12">
    <location>
        <position position="81"/>
    </location>
</feature>
<keyword evidence="5 10" id="KW-1133">Transmembrane helix</keyword>
<keyword evidence="8" id="KW-1015">Disulfide bond</keyword>
<accession>A0A381T784</accession>
<reference evidence="12" key="1">
    <citation type="submission" date="2018-05" db="EMBL/GenBank/DDBJ databases">
        <authorList>
            <person name="Lanie J.A."/>
            <person name="Ng W.-L."/>
            <person name="Kazmierczak K.M."/>
            <person name="Andrzejewski T.M."/>
            <person name="Davidsen T.M."/>
            <person name="Wayne K.J."/>
            <person name="Tettelin H."/>
            <person name="Glass J.I."/>
            <person name="Rusch D."/>
            <person name="Podicherti R."/>
            <person name="Tsui H.-C.T."/>
            <person name="Winkler M.E."/>
        </authorList>
    </citation>
    <scope>NUCLEOTIDE SEQUENCE</scope>
</reference>
<name>A0A381T784_9ZZZZ</name>
<evidence type="ECO:0000256" key="2">
    <source>
        <dbReference type="ARBA" id="ARBA00006214"/>
    </source>
</evidence>
<evidence type="ECO:0000256" key="5">
    <source>
        <dbReference type="ARBA" id="ARBA00022989"/>
    </source>
</evidence>
<dbReference type="Pfam" id="PF07884">
    <property type="entry name" value="VKOR"/>
    <property type="match status" value="1"/>
</dbReference>
<dbReference type="GO" id="GO:0048038">
    <property type="term" value="F:quinone binding"/>
    <property type="evidence" value="ECO:0007669"/>
    <property type="project" value="UniProtKB-KW"/>
</dbReference>
<dbReference type="InterPro" id="IPR012932">
    <property type="entry name" value="VKOR"/>
</dbReference>
<keyword evidence="6" id="KW-0560">Oxidoreductase</keyword>
<evidence type="ECO:0000256" key="1">
    <source>
        <dbReference type="ARBA" id="ARBA00004141"/>
    </source>
</evidence>
<dbReference type="InterPro" id="IPR038354">
    <property type="entry name" value="VKOR_sf"/>
</dbReference>
<evidence type="ECO:0000259" key="11">
    <source>
        <dbReference type="Pfam" id="PF07884"/>
    </source>
</evidence>
<sequence length="81" mass="9172">MTSNLYFISALLALVGGALSFYFYSVYRGFISYRHWWMPHFCEVDLATCTSIVDSKYGRILGTPNALTGTVFMLCYAYTLA</sequence>
<proteinExistence type="inferred from homology"/>
<dbReference type="GO" id="GO:0016020">
    <property type="term" value="C:membrane"/>
    <property type="evidence" value="ECO:0007669"/>
    <property type="project" value="UniProtKB-SubCell"/>
</dbReference>
<keyword evidence="7 10" id="KW-0472">Membrane</keyword>
<evidence type="ECO:0000256" key="9">
    <source>
        <dbReference type="ARBA" id="ARBA00023284"/>
    </source>
</evidence>
<feature type="domain" description="Vitamin K epoxide reductase" evidence="11">
    <location>
        <begin position="9"/>
        <end position="77"/>
    </location>
</feature>
<evidence type="ECO:0000256" key="3">
    <source>
        <dbReference type="ARBA" id="ARBA00022692"/>
    </source>
</evidence>
<keyword evidence="3 10" id="KW-0812">Transmembrane</keyword>
<dbReference type="AlphaFoldDB" id="A0A381T784"/>
<evidence type="ECO:0000256" key="4">
    <source>
        <dbReference type="ARBA" id="ARBA00022719"/>
    </source>
</evidence>
<evidence type="ECO:0000256" key="7">
    <source>
        <dbReference type="ARBA" id="ARBA00023136"/>
    </source>
</evidence>
<organism evidence="12">
    <name type="scientific">marine metagenome</name>
    <dbReference type="NCBI Taxonomy" id="408172"/>
    <lineage>
        <taxon>unclassified sequences</taxon>
        <taxon>metagenomes</taxon>
        <taxon>ecological metagenomes</taxon>
    </lineage>
</organism>
<evidence type="ECO:0000256" key="10">
    <source>
        <dbReference type="SAM" id="Phobius"/>
    </source>
</evidence>
<evidence type="ECO:0000256" key="6">
    <source>
        <dbReference type="ARBA" id="ARBA00023002"/>
    </source>
</evidence>